<evidence type="ECO:0000259" key="2">
    <source>
        <dbReference type="Pfam" id="PF24604"/>
    </source>
</evidence>
<accession>A0A1W1BTB7</accession>
<feature type="transmembrane region" description="Helical" evidence="1">
    <location>
        <begin position="12"/>
        <end position="35"/>
    </location>
</feature>
<keyword evidence="1" id="KW-0812">Transmembrane</keyword>
<name>A0A1W1BTB7_9ZZZZ</name>
<protein>
    <submittedName>
        <fullName evidence="3">Extracellular Matrix protein PelB</fullName>
    </submittedName>
</protein>
<dbReference type="InterPro" id="IPR019734">
    <property type="entry name" value="TPR_rpt"/>
</dbReference>
<dbReference type="PROSITE" id="PS00695">
    <property type="entry name" value="ENT_VIR_OMP_2"/>
    <property type="match status" value="1"/>
</dbReference>
<reference evidence="3" key="1">
    <citation type="submission" date="2016-10" db="EMBL/GenBank/DDBJ databases">
        <authorList>
            <person name="de Groot N.N."/>
        </authorList>
    </citation>
    <scope>NUCLEOTIDE SEQUENCE</scope>
</reference>
<dbReference type="SUPFAM" id="SSF48452">
    <property type="entry name" value="TPR-like"/>
    <property type="match status" value="1"/>
</dbReference>
<dbReference type="Pfam" id="PF24604">
    <property type="entry name" value="B-barrel_PelB_C"/>
    <property type="match status" value="1"/>
</dbReference>
<evidence type="ECO:0000256" key="1">
    <source>
        <dbReference type="SAM" id="Phobius"/>
    </source>
</evidence>
<evidence type="ECO:0000313" key="3">
    <source>
        <dbReference type="EMBL" id="SFV56724.1"/>
    </source>
</evidence>
<dbReference type="AlphaFoldDB" id="A0A1W1BTB7"/>
<feature type="domain" description="PelB C-terminal" evidence="2">
    <location>
        <begin position="920"/>
        <end position="1183"/>
    </location>
</feature>
<gene>
    <name evidence="3" type="ORF">MNB_SV-14-1118</name>
</gene>
<dbReference type="GO" id="GO:0044384">
    <property type="term" value="C:host outer membrane"/>
    <property type="evidence" value="ECO:0007669"/>
    <property type="project" value="InterPro"/>
</dbReference>
<dbReference type="EMBL" id="FPHN01000067">
    <property type="protein sequence ID" value="SFV56724.1"/>
    <property type="molecule type" value="Genomic_DNA"/>
</dbReference>
<keyword evidence="1" id="KW-1133">Transmembrane helix</keyword>
<dbReference type="Pfam" id="PF13429">
    <property type="entry name" value="TPR_15"/>
    <property type="match status" value="1"/>
</dbReference>
<organism evidence="3">
    <name type="scientific">hydrothermal vent metagenome</name>
    <dbReference type="NCBI Taxonomy" id="652676"/>
    <lineage>
        <taxon>unclassified sequences</taxon>
        <taxon>metagenomes</taxon>
        <taxon>ecological metagenomes</taxon>
    </lineage>
</organism>
<keyword evidence="1" id="KW-0472">Membrane</keyword>
<proteinExistence type="predicted"/>
<dbReference type="InterPro" id="IPR057306">
    <property type="entry name" value="B-barrel_PelB_C"/>
</dbReference>
<dbReference type="PROSITE" id="PS50005">
    <property type="entry name" value="TPR"/>
    <property type="match status" value="1"/>
</dbReference>
<dbReference type="InterPro" id="IPR000758">
    <property type="entry name" value="Enterovir_OMP"/>
</dbReference>
<dbReference type="Gene3D" id="1.25.40.10">
    <property type="entry name" value="Tetratricopeptide repeat domain"/>
    <property type="match status" value="1"/>
</dbReference>
<dbReference type="InterPro" id="IPR011990">
    <property type="entry name" value="TPR-like_helical_dom_sf"/>
</dbReference>
<sequence>MYSSVNNSDKSSSILSLKEIFGVIVVFSLVLYLLFPKKNIDKILEGKTTNSNLSIKYLESMLLYYPNNFKLKMILVENYKHAGKFKKALDLTKEVLAHTKNREKLKELYKSEYLLLKKLYFQDSKNISLDELKKKLYNYFEFTKGERNYTFFFAESTQLDFTKLKYVSLKGFLKERPDMINYDFEKDAFIQALALGYKDEAYTHLLNLIEYTEFEESLYEYALGMLVKHKNYRQAKDLATRIFLTKKSREEKIKYFNMALYFSSKISNNRADISELVELYQIDIDLKSADIAFLLKSLLQVGDIKGASEFALKAFSKYKNEFSSDVTKVAVQSLTYNKQLSWALKLATYAKDRFKTIEWLDKTIQLSLWQGKMKEVVALNIEGYREYGNLKYEHYLLNSCTLNSAYKILGEIYMRNVENRDFSSVKKLSEYFEYTGEINKAEIYFTNLLKKMPHKEIYKEAIRFSYDNSHYKKGLALYAEFQKKYGIDKELHELAVQKLIALKRYKEAYAYAKVLKKDRRFFDLSSLEKDYKYMFKELWKAEKENRLAYSSYYKLIQLEKAFNKGKRVAYLYNTLWKKTKKRVYLTALLYEYLDKNDFKSISKLLKTVSPKDKEHFEKNIYYHIALANYYIKIKNIKSAMNEYKKALAINSKDASTHQAYLWFLLDNELINPLKKELNLLEKNRKLQKQVGFPSVITAFKFQKSDLALRWLKPLLKLSDNIEYQVVYADLLELQDRVEGAKKVRLKLFRRVNKMVKQNPKLLKNKDFARVYLGLVLRYKTPYEKRAKYFKKFKSLFSKKEFLEMKIGLYTHSQNARMVQYIVGKNRINIPWLNLYLAINLGDNYKKQRLLEQYKDILPFRDRVVASLDIGDRAGAYSLAFKGMKDNSRDVELFKIYNNMVNADYPKASFSSNYKHLTPQLSAYKNSLSYRWNIYKGLESKVEFTHYDYKENSNKSLSDSSLAFTLKNSNKKFLWDFRVAKHSSQENFLSASLDLNYNFDTIALGVKSNYNSKTTQTPKLQENGLESSIDLTLRKSLTKRLQLALNYKNSEYTQQDDTDIGQSEQFGLSSDYLLKAGYPDIRFNSYINYNRYDETIKNSLPKDFIELGSQFSIGTSSKNTIHHSWRPFATFGLALNNHHELGTSASFGFSTSLKGADSFSLMFDYSKGVDAISKPYYGLGLGYRF</sequence>